<dbReference type="SUPFAM" id="SSF88659">
    <property type="entry name" value="Sigma3 and sigma4 domains of RNA polymerase sigma factors"/>
    <property type="match status" value="1"/>
</dbReference>
<feature type="domain" description="RNA polymerase sigma-70 region 2" evidence="5">
    <location>
        <begin position="27"/>
        <end position="94"/>
    </location>
</feature>
<dbReference type="Gene3D" id="1.10.10.10">
    <property type="entry name" value="Winged helix-like DNA-binding domain superfamily/Winged helix DNA-binding domain"/>
    <property type="match status" value="1"/>
</dbReference>
<dbReference type="Proteomes" id="UP000824243">
    <property type="component" value="Unassembled WGS sequence"/>
</dbReference>
<dbReference type="InterPro" id="IPR014284">
    <property type="entry name" value="RNA_pol_sigma-70_dom"/>
</dbReference>
<dbReference type="InterPro" id="IPR039425">
    <property type="entry name" value="RNA_pol_sigma-70-like"/>
</dbReference>
<dbReference type="InterPro" id="IPR013324">
    <property type="entry name" value="RNA_pol_sigma_r3/r4-like"/>
</dbReference>
<dbReference type="AlphaFoldDB" id="A0A9D2ASJ4"/>
<feature type="domain" description="RNA polymerase sigma factor 70 region 4 type 2" evidence="6">
    <location>
        <begin position="121"/>
        <end position="172"/>
    </location>
</feature>
<dbReference type="PANTHER" id="PTHR43133">
    <property type="entry name" value="RNA POLYMERASE ECF-TYPE SIGMA FACTO"/>
    <property type="match status" value="1"/>
</dbReference>
<dbReference type="Pfam" id="PF04542">
    <property type="entry name" value="Sigma70_r2"/>
    <property type="match status" value="1"/>
</dbReference>
<dbReference type="InterPro" id="IPR007627">
    <property type="entry name" value="RNA_pol_sigma70_r2"/>
</dbReference>
<evidence type="ECO:0000313" key="8">
    <source>
        <dbReference type="Proteomes" id="UP000824243"/>
    </source>
</evidence>
<comment type="caution">
    <text evidence="7">The sequence shown here is derived from an EMBL/GenBank/DDBJ whole genome shotgun (WGS) entry which is preliminary data.</text>
</comment>
<protein>
    <submittedName>
        <fullName evidence="7">RNA polymerase sigma factor</fullName>
    </submittedName>
</protein>
<keyword evidence="3" id="KW-0731">Sigma factor</keyword>
<evidence type="ECO:0000259" key="5">
    <source>
        <dbReference type="Pfam" id="PF04542"/>
    </source>
</evidence>
<evidence type="ECO:0000256" key="2">
    <source>
        <dbReference type="ARBA" id="ARBA00023015"/>
    </source>
</evidence>
<dbReference type="GO" id="GO:0003677">
    <property type="term" value="F:DNA binding"/>
    <property type="evidence" value="ECO:0007669"/>
    <property type="project" value="InterPro"/>
</dbReference>
<dbReference type="GO" id="GO:0016987">
    <property type="term" value="F:sigma factor activity"/>
    <property type="evidence" value="ECO:0007669"/>
    <property type="project" value="UniProtKB-KW"/>
</dbReference>
<evidence type="ECO:0000256" key="4">
    <source>
        <dbReference type="ARBA" id="ARBA00023163"/>
    </source>
</evidence>
<keyword evidence="2" id="KW-0805">Transcription regulation</keyword>
<dbReference type="NCBIfam" id="TIGR02937">
    <property type="entry name" value="sigma70-ECF"/>
    <property type="match status" value="1"/>
</dbReference>
<dbReference type="Gene3D" id="1.10.1740.10">
    <property type="match status" value="1"/>
</dbReference>
<evidence type="ECO:0000313" key="7">
    <source>
        <dbReference type="EMBL" id="HIX48338.1"/>
    </source>
</evidence>
<accession>A0A9D2ASJ4</accession>
<name>A0A9D2ASJ4_9FIRM</name>
<dbReference type="EMBL" id="DXFA01000089">
    <property type="protein sequence ID" value="HIX48338.1"/>
    <property type="molecule type" value="Genomic_DNA"/>
</dbReference>
<keyword evidence="4" id="KW-0804">Transcription</keyword>
<dbReference type="CDD" id="cd06171">
    <property type="entry name" value="Sigma70_r4"/>
    <property type="match status" value="1"/>
</dbReference>
<dbReference type="PANTHER" id="PTHR43133:SF51">
    <property type="entry name" value="RNA POLYMERASE SIGMA FACTOR"/>
    <property type="match status" value="1"/>
</dbReference>
<evidence type="ECO:0000256" key="3">
    <source>
        <dbReference type="ARBA" id="ARBA00023082"/>
    </source>
</evidence>
<evidence type="ECO:0000256" key="1">
    <source>
        <dbReference type="ARBA" id="ARBA00010641"/>
    </source>
</evidence>
<dbReference type="InterPro" id="IPR013249">
    <property type="entry name" value="RNA_pol_sigma70_r4_t2"/>
</dbReference>
<comment type="similarity">
    <text evidence="1">Belongs to the sigma-70 factor family. ECF subfamily.</text>
</comment>
<proteinExistence type="inferred from homology"/>
<organism evidence="7 8">
    <name type="scientific">Candidatus Mediterraneibacter caccavium</name>
    <dbReference type="NCBI Taxonomy" id="2838661"/>
    <lineage>
        <taxon>Bacteria</taxon>
        <taxon>Bacillati</taxon>
        <taxon>Bacillota</taxon>
        <taxon>Clostridia</taxon>
        <taxon>Lachnospirales</taxon>
        <taxon>Lachnospiraceae</taxon>
        <taxon>Mediterraneibacter</taxon>
    </lineage>
</organism>
<sequence length="177" mass="20612">MYDYENSPEPDLIRRAKRGDIKAFSQLYARIYKDLYRFALYMTRHTQDAEDAVSEAVLSAYENLAGLRKEDSFRSWMFTILNNCCKKMLRRGRREAALPEGGAHDRIGENAHEPDYAQWHDVRRAFGELDEEERMIVAFSVFGGYRSEEIAQMLDRNAATVRSRKSRALEKMRSALS</sequence>
<dbReference type="SUPFAM" id="SSF88946">
    <property type="entry name" value="Sigma2 domain of RNA polymerase sigma factors"/>
    <property type="match status" value="1"/>
</dbReference>
<dbReference type="GO" id="GO:0006352">
    <property type="term" value="P:DNA-templated transcription initiation"/>
    <property type="evidence" value="ECO:0007669"/>
    <property type="project" value="InterPro"/>
</dbReference>
<dbReference type="Pfam" id="PF08281">
    <property type="entry name" value="Sigma70_r4_2"/>
    <property type="match status" value="1"/>
</dbReference>
<dbReference type="InterPro" id="IPR013325">
    <property type="entry name" value="RNA_pol_sigma_r2"/>
</dbReference>
<reference evidence="7" key="1">
    <citation type="journal article" date="2021" name="PeerJ">
        <title>Extensive microbial diversity within the chicken gut microbiome revealed by metagenomics and culture.</title>
        <authorList>
            <person name="Gilroy R."/>
            <person name="Ravi A."/>
            <person name="Getino M."/>
            <person name="Pursley I."/>
            <person name="Horton D.L."/>
            <person name="Alikhan N.F."/>
            <person name="Baker D."/>
            <person name="Gharbi K."/>
            <person name="Hall N."/>
            <person name="Watson M."/>
            <person name="Adriaenssens E.M."/>
            <person name="Foster-Nyarko E."/>
            <person name="Jarju S."/>
            <person name="Secka A."/>
            <person name="Antonio M."/>
            <person name="Oren A."/>
            <person name="Chaudhuri R.R."/>
            <person name="La Ragione R."/>
            <person name="Hildebrand F."/>
            <person name="Pallen M.J."/>
        </authorList>
    </citation>
    <scope>NUCLEOTIDE SEQUENCE</scope>
    <source>
        <strain evidence="7">ChiSjej5B23-15282</strain>
    </source>
</reference>
<reference evidence="7" key="2">
    <citation type="submission" date="2021-04" db="EMBL/GenBank/DDBJ databases">
        <authorList>
            <person name="Gilroy R."/>
        </authorList>
    </citation>
    <scope>NUCLEOTIDE SEQUENCE</scope>
    <source>
        <strain evidence="7">ChiSjej5B23-15282</strain>
    </source>
</reference>
<evidence type="ECO:0000259" key="6">
    <source>
        <dbReference type="Pfam" id="PF08281"/>
    </source>
</evidence>
<dbReference type="InterPro" id="IPR036388">
    <property type="entry name" value="WH-like_DNA-bd_sf"/>
</dbReference>
<gene>
    <name evidence="7" type="ORF">H9981_04910</name>
</gene>